<evidence type="ECO:0000256" key="1">
    <source>
        <dbReference type="ARBA" id="ARBA00009375"/>
    </source>
</evidence>
<sequence>MVKTMNNKTPDFNRNIKLTIAYDGTCYHGFQRQSNALAIQEILETRLSVLFGHPLKITGAGRTDAGVHAYGQTVNFLTSGSTIPAGNIPKAARGLLPPDIVVTAGEEVPLAFHARRSAQSKIYIYRVLQSPLADPFRRNYSWHISQPLNVAGMNQAAQYIIGTHDFSAFRAAGGSSVKPVRTIFEASCSSLGQLIEFSFGGNGFLYHMVRNLVGTLIQVGQGRLTAEQFAGILLSRDRTQAGITAPPQGLYLKEVRYSR</sequence>
<gene>
    <name evidence="4" type="primary">truA</name>
    <name evidence="9" type="ORF">SAMN04488502_106221</name>
</gene>
<dbReference type="PANTHER" id="PTHR11142">
    <property type="entry name" value="PSEUDOURIDYLATE SYNTHASE"/>
    <property type="match status" value="1"/>
</dbReference>
<evidence type="ECO:0000313" key="10">
    <source>
        <dbReference type="Proteomes" id="UP000214880"/>
    </source>
</evidence>
<dbReference type="Proteomes" id="UP000214880">
    <property type="component" value="Unassembled WGS sequence"/>
</dbReference>
<comment type="function">
    <text evidence="4">Formation of pseudouridine at positions 38, 39 and 40 in the anticodon stem and loop of transfer RNAs.</text>
</comment>
<dbReference type="EMBL" id="FNHB01000006">
    <property type="protein sequence ID" value="SDM68952.1"/>
    <property type="molecule type" value="Genomic_DNA"/>
</dbReference>
<dbReference type="NCBIfam" id="TIGR00071">
    <property type="entry name" value="hisT_truA"/>
    <property type="match status" value="1"/>
</dbReference>
<feature type="active site" description="Nucleophile" evidence="4 5">
    <location>
        <position position="64"/>
    </location>
</feature>
<dbReference type="HAMAP" id="MF_00171">
    <property type="entry name" value="TruA"/>
    <property type="match status" value="1"/>
</dbReference>
<evidence type="ECO:0000259" key="8">
    <source>
        <dbReference type="Pfam" id="PF01416"/>
    </source>
</evidence>
<evidence type="ECO:0000256" key="3">
    <source>
        <dbReference type="ARBA" id="ARBA00023235"/>
    </source>
</evidence>
<dbReference type="Gene3D" id="3.30.70.660">
    <property type="entry name" value="Pseudouridine synthase I, catalytic domain, C-terminal subdomain"/>
    <property type="match status" value="1"/>
</dbReference>
<dbReference type="InterPro" id="IPR020103">
    <property type="entry name" value="PsdUridine_synth_cat_dom_sf"/>
</dbReference>
<evidence type="ECO:0000256" key="5">
    <source>
        <dbReference type="PIRSR" id="PIRSR001430-1"/>
    </source>
</evidence>
<evidence type="ECO:0000256" key="2">
    <source>
        <dbReference type="ARBA" id="ARBA00022694"/>
    </source>
</evidence>
<dbReference type="Pfam" id="PF01416">
    <property type="entry name" value="PseudoU_synth_1"/>
    <property type="match status" value="2"/>
</dbReference>
<evidence type="ECO:0000256" key="6">
    <source>
        <dbReference type="PIRSR" id="PIRSR001430-2"/>
    </source>
</evidence>
<comment type="similarity">
    <text evidence="1 4 7">Belongs to the tRNA pseudouridine synthase TruA family.</text>
</comment>
<accession>A0A1G9V9S6</accession>
<dbReference type="InterPro" id="IPR001406">
    <property type="entry name" value="PsdUridine_synth_TruA"/>
</dbReference>
<dbReference type="Gene3D" id="3.30.70.580">
    <property type="entry name" value="Pseudouridine synthase I, catalytic domain, N-terminal subdomain"/>
    <property type="match status" value="1"/>
</dbReference>
<dbReference type="AlphaFoldDB" id="A0A1G9V9S6"/>
<keyword evidence="10" id="KW-1185">Reference proteome</keyword>
<feature type="binding site" evidence="4 6">
    <location>
        <position position="123"/>
    </location>
    <ligand>
        <name>substrate</name>
    </ligand>
</feature>
<dbReference type="FunFam" id="3.30.70.580:FF:000001">
    <property type="entry name" value="tRNA pseudouridine synthase A"/>
    <property type="match status" value="1"/>
</dbReference>
<organism evidence="9 10">
    <name type="scientific">Dendrosporobacter quercicolus</name>
    <dbReference type="NCBI Taxonomy" id="146817"/>
    <lineage>
        <taxon>Bacteria</taxon>
        <taxon>Bacillati</taxon>
        <taxon>Bacillota</taxon>
        <taxon>Negativicutes</taxon>
        <taxon>Selenomonadales</taxon>
        <taxon>Sporomusaceae</taxon>
        <taxon>Dendrosporobacter</taxon>
    </lineage>
</organism>
<dbReference type="InterPro" id="IPR020097">
    <property type="entry name" value="PsdUridine_synth_TruA_a/b_dom"/>
</dbReference>
<evidence type="ECO:0000313" key="9">
    <source>
        <dbReference type="EMBL" id="SDM68952.1"/>
    </source>
</evidence>
<dbReference type="InterPro" id="IPR020094">
    <property type="entry name" value="TruA/RsuA/RluB/E/F_N"/>
</dbReference>
<protein>
    <recommendedName>
        <fullName evidence="4">tRNA pseudouridine synthase A</fullName>
        <ecNumber evidence="4">5.4.99.12</ecNumber>
    </recommendedName>
    <alternativeName>
        <fullName evidence="4">tRNA pseudouridine(38-40) synthase</fullName>
    </alternativeName>
    <alternativeName>
        <fullName evidence="4">tRNA pseudouridylate synthase I</fullName>
    </alternativeName>
    <alternativeName>
        <fullName evidence="4">tRNA-uridine isomerase I</fullName>
    </alternativeName>
</protein>
<keyword evidence="2 4" id="KW-0819">tRNA processing</keyword>
<dbReference type="PANTHER" id="PTHR11142:SF0">
    <property type="entry name" value="TRNA PSEUDOURIDINE SYNTHASE-LIKE 1"/>
    <property type="match status" value="1"/>
</dbReference>
<name>A0A1G9V9S6_9FIRM</name>
<dbReference type="CDD" id="cd02570">
    <property type="entry name" value="PseudoU_synth_EcTruA"/>
    <property type="match status" value="1"/>
</dbReference>
<evidence type="ECO:0000256" key="7">
    <source>
        <dbReference type="RuleBase" id="RU003792"/>
    </source>
</evidence>
<feature type="domain" description="Pseudouridine synthase I TruA alpha/beta" evidence="8">
    <location>
        <begin position="156"/>
        <end position="258"/>
    </location>
</feature>
<feature type="domain" description="Pseudouridine synthase I TruA alpha/beta" evidence="8">
    <location>
        <begin position="20"/>
        <end position="115"/>
    </location>
</feature>
<dbReference type="GO" id="GO:0003723">
    <property type="term" value="F:RNA binding"/>
    <property type="evidence" value="ECO:0007669"/>
    <property type="project" value="InterPro"/>
</dbReference>
<keyword evidence="3 4" id="KW-0413">Isomerase</keyword>
<dbReference type="PIRSF" id="PIRSF001430">
    <property type="entry name" value="tRNA_psdUrid_synth"/>
    <property type="match status" value="1"/>
</dbReference>
<comment type="catalytic activity">
    <reaction evidence="4 7">
        <text>uridine(38/39/40) in tRNA = pseudouridine(38/39/40) in tRNA</text>
        <dbReference type="Rhea" id="RHEA:22376"/>
        <dbReference type="Rhea" id="RHEA-COMP:10085"/>
        <dbReference type="Rhea" id="RHEA-COMP:10087"/>
        <dbReference type="ChEBI" id="CHEBI:65314"/>
        <dbReference type="ChEBI" id="CHEBI:65315"/>
        <dbReference type="EC" id="5.4.99.12"/>
    </reaction>
</comment>
<evidence type="ECO:0000256" key="4">
    <source>
        <dbReference type="HAMAP-Rule" id="MF_00171"/>
    </source>
</evidence>
<dbReference type="InterPro" id="IPR020095">
    <property type="entry name" value="PsdUridine_synth_TruA_C"/>
</dbReference>
<dbReference type="RefSeq" id="WP_245698147.1">
    <property type="nucleotide sequence ID" value="NZ_FNHB01000006.1"/>
</dbReference>
<dbReference type="GO" id="GO:0031119">
    <property type="term" value="P:tRNA pseudouridine synthesis"/>
    <property type="evidence" value="ECO:0007669"/>
    <property type="project" value="UniProtKB-UniRule"/>
</dbReference>
<dbReference type="STRING" id="146817.SAMN04488502_106221"/>
<proteinExistence type="inferred from homology"/>
<reference evidence="9 10" key="1">
    <citation type="submission" date="2016-10" db="EMBL/GenBank/DDBJ databases">
        <authorList>
            <person name="de Groot N.N."/>
        </authorList>
    </citation>
    <scope>NUCLEOTIDE SEQUENCE [LARGE SCALE GENOMIC DNA]</scope>
    <source>
        <strain evidence="9 10">DSM 1736</strain>
    </source>
</reference>
<comment type="subunit">
    <text evidence="4">Homodimer.</text>
</comment>
<comment type="caution">
    <text evidence="4">Lacks conserved residue(s) required for the propagation of feature annotation.</text>
</comment>
<dbReference type="SUPFAM" id="SSF55120">
    <property type="entry name" value="Pseudouridine synthase"/>
    <property type="match status" value="1"/>
</dbReference>
<dbReference type="GO" id="GO:0160147">
    <property type="term" value="F:tRNA pseudouridine(38-40) synthase activity"/>
    <property type="evidence" value="ECO:0007669"/>
    <property type="project" value="UniProtKB-EC"/>
</dbReference>
<dbReference type="EC" id="5.4.99.12" evidence="4"/>